<sequence length="54" mass="5684">MKKNTLAALILTTLAAGQLASLQAHAAGQLNVWEDIKNPLASKPRLAILKSSTT</sequence>
<feature type="signal peptide" evidence="1">
    <location>
        <begin position="1"/>
        <end position="26"/>
    </location>
</feature>
<dbReference type="AlphaFoldDB" id="A0A919HTQ3"/>
<evidence type="ECO:0000313" key="2">
    <source>
        <dbReference type="EMBL" id="GHK53715.1"/>
    </source>
</evidence>
<protein>
    <recommendedName>
        <fullName evidence="4">Maltose/maltodextrinABC transporter substrate-binding protein MalE</fullName>
    </recommendedName>
</protein>
<dbReference type="Proteomes" id="UP000655094">
    <property type="component" value="Unassembled WGS sequence"/>
</dbReference>
<evidence type="ECO:0000256" key="1">
    <source>
        <dbReference type="SAM" id="SignalP"/>
    </source>
</evidence>
<name>A0A919HTQ3_KLEPN</name>
<proteinExistence type="predicted"/>
<comment type="caution">
    <text evidence="2">The sequence shown here is derived from an EMBL/GenBank/DDBJ whole genome shotgun (WGS) entry which is preliminary data.</text>
</comment>
<accession>A0A919HTQ3</accession>
<gene>
    <name evidence="2" type="ORF">KPZU09_34510</name>
</gene>
<evidence type="ECO:0008006" key="4">
    <source>
        <dbReference type="Google" id="ProtNLM"/>
    </source>
</evidence>
<feature type="chain" id="PRO_5038070921" description="Maltose/maltodextrinABC transporter substrate-binding protein MalE" evidence="1">
    <location>
        <begin position="27"/>
        <end position="54"/>
    </location>
</feature>
<keyword evidence="1" id="KW-0732">Signal</keyword>
<evidence type="ECO:0000313" key="3">
    <source>
        <dbReference type="Proteomes" id="UP000655094"/>
    </source>
</evidence>
<dbReference type="EMBL" id="BNFF01000001">
    <property type="protein sequence ID" value="GHK53715.1"/>
    <property type="molecule type" value="Genomic_DNA"/>
</dbReference>
<reference evidence="2" key="1">
    <citation type="submission" date="2020-10" db="EMBL/GenBank/DDBJ databases">
        <title>Genome Sequence of ESBL Producing Zambian Clinical Strains.</title>
        <authorList>
            <person name="Shawa M."/>
            <person name="Furuta Y."/>
            <person name="Simbotwe M."/>
            <person name="Mulenga E."/>
            <person name="Mubanga M."/>
            <person name="Mulenga G."/>
            <person name="Kaile C."/>
            <person name="Zorigt T."/>
            <person name="Hang'ombe B."/>
            <person name="Higashi H."/>
        </authorList>
    </citation>
    <scope>NUCLEOTIDE SEQUENCE</scope>
    <source>
        <strain evidence="2">Zam_UTH_09</strain>
    </source>
</reference>
<organism evidence="2 3">
    <name type="scientific">Klebsiella pneumoniae</name>
    <dbReference type="NCBI Taxonomy" id="573"/>
    <lineage>
        <taxon>Bacteria</taxon>
        <taxon>Pseudomonadati</taxon>
        <taxon>Pseudomonadota</taxon>
        <taxon>Gammaproteobacteria</taxon>
        <taxon>Enterobacterales</taxon>
        <taxon>Enterobacteriaceae</taxon>
        <taxon>Klebsiella/Raoultella group</taxon>
        <taxon>Klebsiella</taxon>
        <taxon>Klebsiella pneumoniae complex</taxon>
    </lineage>
</organism>